<evidence type="ECO:0000256" key="1">
    <source>
        <dbReference type="SAM" id="MobiDB-lite"/>
    </source>
</evidence>
<accession>A0A150GD17</accession>
<protein>
    <submittedName>
        <fullName evidence="2">Uncharacterized protein</fullName>
    </submittedName>
</protein>
<dbReference type="Proteomes" id="UP000075714">
    <property type="component" value="Unassembled WGS sequence"/>
</dbReference>
<feature type="compositionally biased region" description="Basic residues" evidence="1">
    <location>
        <begin position="122"/>
        <end position="132"/>
    </location>
</feature>
<feature type="compositionally biased region" description="Low complexity" evidence="1">
    <location>
        <begin position="178"/>
        <end position="202"/>
    </location>
</feature>
<comment type="caution">
    <text evidence="2">The sequence shown here is derived from an EMBL/GenBank/DDBJ whole genome shotgun (WGS) entry which is preliminary data.</text>
</comment>
<proteinExistence type="predicted"/>
<feature type="compositionally biased region" description="Low complexity" evidence="1">
    <location>
        <begin position="133"/>
        <end position="165"/>
    </location>
</feature>
<reference evidence="3" key="1">
    <citation type="journal article" date="2016" name="Nat. Commun.">
        <title>The Gonium pectorale genome demonstrates co-option of cell cycle regulation during the evolution of multicellularity.</title>
        <authorList>
            <person name="Hanschen E.R."/>
            <person name="Marriage T.N."/>
            <person name="Ferris P.J."/>
            <person name="Hamaji T."/>
            <person name="Toyoda A."/>
            <person name="Fujiyama A."/>
            <person name="Neme R."/>
            <person name="Noguchi H."/>
            <person name="Minakuchi Y."/>
            <person name="Suzuki M."/>
            <person name="Kawai-Toyooka H."/>
            <person name="Smith D.R."/>
            <person name="Sparks H."/>
            <person name="Anderson J."/>
            <person name="Bakaric R."/>
            <person name="Luria V."/>
            <person name="Karger A."/>
            <person name="Kirschner M.W."/>
            <person name="Durand P.M."/>
            <person name="Michod R.E."/>
            <person name="Nozaki H."/>
            <person name="Olson B.J."/>
        </authorList>
    </citation>
    <scope>NUCLEOTIDE SEQUENCE [LARGE SCALE GENOMIC DNA]</scope>
    <source>
        <strain evidence="3">NIES-2863</strain>
    </source>
</reference>
<feature type="region of interest" description="Disordered" evidence="1">
    <location>
        <begin position="47"/>
        <end position="207"/>
    </location>
</feature>
<sequence>MIARLRHAFPILQTLSNGGGAGGGWLASTSALQLVRPLARAGTRAAAADSDGLSIEPSAPSLSDPPPPADEPKRRRRSTTGSKAKSKAVAEVDPAAAAGLEPGTTAGAGADAAEGTSAPSAAKRRAPSRRKAATAAAAAAGDVTPASGGDEQAAAGGEAAAALDAPAKRRSRKKQAEEAPAGEAEAVAPPGGTAAEEAAAGAKKGGAKRATKKAAAAVAAADDVTPEEVENIIEKLPYEDFLILPRKAEQVLIAMGKRAPLSAAGDAVHPPGGAAAAAAASNGAPPHGGPVGRQLSDVGEIAEFLQWRQPRDVACPLLMARYQGYLGASDDLLFDLFHMDFEGPFLASEAVSRAAVEAAKSARSLLSATGMPPDPLLRAAMERLTGSVGQAAVMAQEGAAPQLTEAQLTLFLLDWASACLAGPKRGDDDAVGFAARRCAALQLSKPSVQERLLRYVVQGAGLEELAVTAGRSGTRAVRLTQPMDALLEGLKAGVKLDRGRLLADFRLGSPDDPLQPHLPELFRRIELQAVASPEPGSKAFYDSLVGKLMLVPPLAAAIRKQERLWETEQGDRDGSALTVMQLRLLYHLWRRDRFSAERPLV</sequence>
<dbReference type="AlphaFoldDB" id="A0A150GD17"/>
<name>A0A150GD17_GONPE</name>
<organism evidence="2 3">
    <name type="scientific">Gonium pectorale</name>
    <name type="common">Green alga</name>
    <dbReference type="NCBI Taxonomy" id="33097"/>
    <lineage>
        <taxon>Eukaryota</taxon>
        <taxon>Viridiplantae</taxon>
        <taxon>Chlorophyta</taxon>
        <taxon>core chlorophytes</taxon>
        <taxon>Chlorophyceae</taxon>
        <taxon>CS clade</taxon>
        <taxon>Chlamydomonadales</taxon>
        <taxon>Volvocaceae</taxon>
        <taxon>Gonium</taxon>
    </lineage>
</organism>
<evidence type="ECO:0000313" key="2">
    <source>
        <dbReference type="EMBL" id="KXZ47475.1"/>
    </source>
</evidence>
<evidence type="ECO:0000313" key="3">
    <source>
        <dbReference type="Proteomes" id="UP000075714"/>
    </source>
</evidence>
<feature type="compositionally biased region" description="Low complexity" evidence="1">
    <location>
        <begin position="89"/>
        <end position="121"/>
    </location>
</feature>
<keyword evidence="3" id="KW-1185">Reference proteome</keyword>
<dbReference type="EMBL" id="LSYV01000036">
    <property type="protein sequence ID" value="KXZ47475.1"/>
    <property type="molecule type" value="Genomic_DNA"/>
</dbReference>
<gene>
    <name evidence="2" type="ORF">GPECTOR_35g913</name>
</gene>
<dbReference type="OrthoDB" id="544471at2759"/>